<keyword evidence="3" id="KW-0560">Oxidoreductase</keyword>
<keyword evidence="5" id="KW-0627">Porphyrin biosynthesis</keyword>
<dbReference type="Pfam" id="PF13241">
    <property type="entry name" value="NAD_binding_7"/>
    <property type="match status" value="1"/>
</dbReference>
<dbReference type="UniPathway" id="UPA00262">
    <property type="reaction ID" value="UER00222"/>
</dbReference>
<dbReference type="NCBIfam" id="TIGR01470">
    <property type="entry name" value="cysG_Nterm"/>
    <property type="match status" value="1"/>
</dbReference>
<dbReference type="Proteomes" id="UP000051236">
    <property type="component" value="Unassembled WGS sequence"/>
</dbReference>
<evidence type="ECO:0000256" key="2">
    <source>
        <dbReference type="ARBA" id="ARBA00012400"/>
    </source>
</evidence>
<proteinExistence type="predicted"/>
<dbReference type="EC" id="1.3.1.76" evidence="2"/>
<dbReference type="GO" id="GO:0004325">
    <property type="term" value="F:ferrochelatase activity"/>
    <property type="evidence" value="ECO:0007669"/>
    <property type="project" value="InterPro"/>
</dbReference>
<dbReference type="PANTHER" id="PTHR35330:SF1">
    <property type="entry name" value="SIROHEME BIOSYNTHESIS PROTEIN MET8"/>
    <property type="match status" value="1"/>
</dbReference>
<dbReference type="InterPro" id="IPR006367">
    <property type="entry name" value="Sirohaem_synthase_N"/>
</dbReference>
<dbReference type="eggNOG" id="COG1648">
    <property type="taxonomic scope" value="Bacteria"/>
</dbReference>
<dbReference type="STRING" id="1423734.FC83_GL000827"/>
<comment type="pathway">
    <text evidence="1">Porphyrin-containing compound metabolism; siroheme biosynthesis; sirohydrochlorin from precorrin-2: step 1/1.</text>
</comment>
<evidence type="ECO:0000256" key="5">
    <source>
        <dbReference type="ARBA" id="ARBA00023244"/>
    </source>
</evidence>
<evidence type="ECO:0000313" key="8">
    <source>
        <dbReference type="Proteomes" id="UP000051236"/>
    </source>
</evidence>
<evidence type="ECO:0000256" key="3">
    <source>
        <dbReference type="ARBA" id="ARBA00023002"/>
    </source>
</evidence>
<reference evidence="7 8" key="1">
    <citation type="journal article" date="2015" name="Genome Announc.">
        <title>Expanding the biotechnology potential of lactobacilli through comparative genomics of 213 strains and associated genera.</title>
        <authorList>
            <person name="Sun Z."/>
            <person name="Harris H.M."/>
            <person name="McCann A."/>
            <person name="Guo C."/>
            <person name="Argimon S."/>
            <person name="Zhang W."/>
            <person name="Yang X."/>
            <person name="Jeffery I.B."/>
            <person name="Cooney J.C."/>
            <person name="Kagawa T.F."/>
            <person name="Liu W."/>
            <person name="Song Y."/>
            <person name="Salvetti E."/>
            <person name="Wrobel A."/>
            <person name="Rasinkangas P."/>
            <person name="Parkhill J."/>
            <person name="Rea M.C."/>
            <person name="O'Sullivan O."/>
            <person name="Ritari J."/>
            <person name="Douillard F.P."/>
            <person name="Paul Ross R."/>
            <person name="Yang R."/>
            <person name="Briner A.E."/>
            <person name="Felis G.E."/>
            <person name="de Vos W.M."/>
            <person name="Barrangou R."/>
            <person name="Klaenhammer T.R."/>
            <person name="Caufield P.W."/>
            <person name="Cui Y."/>
            <person name="Zhang H."/>
            <person name="O'Toole P.W."/>
        </authorList>
    </citation>
    <scope>NUCLEOTIDE SEQUENCE [LARGE SCALE GENOMIC DNA]</scope>
    <source>
        <strain evidence="7 8">DSM 18527</strain>
    </source>
</reference>
<dbReference type="InterPro" id="IPR028161">
    <property type="entry name" value="Met8-like"/>
</dbReference>
<comment type="caution">
    <text evidence="7">The sequence shown here is derived from an EMBL/GenBank/DDBJ whole genome shotgun (WGS) entry which is preliminary data.</text>
</comment>
<evidence type="ECO:0000256" key="6">
    <source>
        <dbReference type="ARBA" id="ARBA00047561"/>
    </source>
</evidence>
<organism evidence="7 8">
    <name type="scientific">Agrilactobacillus composti DSM 18527 = JCM 14202</name>
    <dbReference type="NCBI Taxonomy" id="1423734"/>
    <lineage>
        <taxon>Bacteria</taxon>
        <taxon>Bacillati</taxon>
        <taxon>Bacillota</taxon>
        <taxon>Bacilli</taxon>
        <taxon>Lactobacillales</taxon>
        <taxon>Lactobacillaceae</taxon>
        <taxon>Agrilactobacillus</taxon>
    </lineage>
</organism>
<dbReference type="Gene3D" id="3.40.50.720">
    <property type="entry name" value="NAD(P)-binding Rossmann-like Domain"/>
    <property type="match status" value="1"/>
</dbReference>
<keyword evidence="4" id="KW-0520">NAD</keyword>
<evidence type="ECO:0000313" key="7">
    <source>
        <dbReference type="EMBL" id="KRM35800.1"/>
    </source>
</evidence>
<dbReference type="OrthoDB" id="9773765at2"/>
<dbReference type="PANTHER" id="PTHR35330">
    <property type="entry name" value="SIROHEME BIOSYNTHESIS PROTEIN MET8"/>
    <property type="match status" value="1"/>
</dbReference>
<dbReference type="PATRIC" id="fig|1423734.3.peg.836"/>
<evidence type="ECO:0000256" key="1">
    <source>
        <dbReference type="ARBA" id="ARBA00005010"/>
    </source>
</evidence>
<dbReference type="SUPFAM" id="SSF51735">
    <property type="entry name" value="NAD(P)-binding Rossmann-fold domains"/>
    <property type="match status" value="1"/>
</dbReference>
<dbReference type="EMBL" id="AZGA01000011">
    <property type="protein sequence ID" value="KRM35800.1"/>
    <property type="molecule type" value="Genomic_DNA"/>
</dbReference>
<gene>
    <name evidence="7" type="ORF">FC83_GL000827</name>
</gene>
<evidence type="ECO:0000256" key="4">
    <source>
        <dbReference type="ARBA" id="ARBA00023027"/>
    </source>
</evidence>
<dbReference type="GO" id="GO:0019354">
    <property type="term" value="P:siroheme biosynthetic process"/>
    <property type="evidence" value="ECO:0007669"/>
    <property type="project" value="UniProtKB-UniPathway"/>
</dbReference>
<accession>X0PPR2</accession>
<comment type="catalytic activity">
    <reaction evidence="6">
        <text>precorrin-2 + NAD(+) = sirohydrochlorin + NADH + 2 H(+)</text>
        <dbReference type="Rhea" id="RHEA:15613"/>
        <dbReference type="ChEBI" id="CHEBI:15378"/>
        <dbReference type="ChEBI" id="CHEBI:57540"/>
        <dbReference type="ChEBI" id="CHEBI:57945"/>
        <dbReference type="ChEBI" id="CHEBI:58351"/>
        <dbReference type="ChEBI" id="CHEBI:58827"/>
        <dbReference type="EC" id="1.3.1.76"/>
    </reaction>
</comment>
<dbReference type="InterPro" id="IPR036291">
    <property type="entry name" value="NAD(P)-bd_dom_sf"/>
</dbReference>
<keyword evidence="8" id="KW-1185">Reference proteome</keyword>
<dbReference type="GO" id="GO:0043115">
    <property type="term" value="F:precorrin-2 dehydrogenase activity"/>
    <property type="evidence" value="ECO:0007669"/>
    <property type="project" value="UniProtKB-EC"/>
</dbReference>
<name>X0PPR2_9LACO</name>
<dbReference type="RefSeq" id="WP_035452390.1">
    <property type="nucleotide sequence ID" value="NZ_AZGA01000011.1"/>
</dbReference>
<dbReference type="AlphaFoldDB" id="X0PPR2"/>
<protein>
    <recommendedName>
        <fullName evidence="2">precorrin-2 dehydrogenase</fullName>
        <ecNumber evidence="2">1.3.1.76</ecNumber>
    </recommendedName>
</protein>
<sequence>MKTYPVALKISGYQVLIVGGGRVALRKVRGLQDTGAHITVVAPVIKAEILPLVQQVEQREFQFRDLLDKDMVFCCTNSLQLNQRIARSANGDQLVNNTSAHEDSNFYNYAVLVEEELNILIGSEGHHIRATKALKEELKAYFQDKRR</sequence>